<sequence length="81" mass="8925">MRREKRIANEILCRCLIQGKIELFMPPPISEVLIKQREGEKGKDIEEDEKIKESKKDRRNSSTSDGSVGSGGSGGSSSGPY</sequence>
<proteinExistence type="predicted"/>
<accession>A0A397GTP2</accession>
<keyword evidence="3" id="KW-1185">Reference proteome</keyword>
<dbReference type="Proteomes" id="UP000266861">
    <property type="component" value="Unassembled WGS sequence"/>
</dbReference>
<name>A0A397GTP2_9GLOM</name>
<protein>
    <submittedName>
        <fullName evidence="2">Uncharacterized protein</fullName>
    </submittedName>
</protein>
<evidence type="ECO:0000256" key="1">
    <source>
        <dbReference type="SAM" id="MobiDB-lite"/>
    </source>
</evidence>
<reference evidence="2 3" key="1">
    <citation type="submission" date="2018-08" db="EMBL/GenBank/DDBJ databases">
        <title>Genome and evolution of the arbuscular mycorrhizal fungus Diversispora epigaea (formerly Glomus versiforme) and its bacterial endosymbionts.</title>
        <authorList>
            <person name="Sun X."/>
            <person name="Fei Z."/>
            <person name="Harrison M."/>
        </authorList>
    </citation>
    <scope>NUCLEOTIDE SEQUENCE [LARGE SCALE GENOMIC DNA]</scope>
    <source>
        <strain evidence="2 3">IT104</strain>
    </source>
</reference>
<dbReference type="AlphaFoldDB" id="A0A397GTP2"/>
<evidence type="ECO:0000313" key="2">
    <source>
        <dbReference type="EMBL" id="RHZ52433.1"/>
    </source>
</evidence>
<comment type="caution">
    <text evidence="2">The sequence shown here is derived from an EMBL/GenBank/DDBJ whole genome shotgun (WGS) entry which is preliminary data.</text>
</comment>
<dbReference type="EMBL" id="PQFF01000403">
    <property type="protein sequence ID" value="RHZ52433.1"/>
    <property type="molecule type" value="Genomic_DNA"/>
</dbReference>
<organism evidence="2 3">
    <name type="scientific">Diversispora epigaea</name>
    <dbReference type="NCBI Taxonomy" id="1348612"/>
    <lineage>
        <taxon>Eukaryota</taxon>
        <taxon>Fungi</taxon>
        <taxon>Fungi incertae sedis</taxon>
        <taxon>Mucoromycota</taxon>
        <taxon>Glomeromycotina</taxon>
        <taxon>Glomeromycetes</taxon>
        <taxon>Diversisporales</taxon>
        <taxon>Diversisporaceae</taxon>
        <taxon>Diversispora</taxon>
    </lineage>
</organism>
<evidence type="ECO:0000313" key="3">
    <source>
        <dbReference type="Proteomes" id="UP000266861"/>
    </source>
</evidence>
<gene>
    <name evidence="2" type="ORF">Glove_461g24</name>
</gene>
<feature type="compositionally biased region" description="Gly residues" evidence="1">
    <location>
        <begin position="68"/>
        <end position="81"/>
    </location>
</feature>
<feature type="region of interest" description="Disordered" evidence="1">
    <location>
        <begin position="33"/>
        <end position="81"/>
    </location>
</feature>
<feature type="compositionally biased region" description="Basic and acidic residues" evidence="1">
    <location>
        <begin position="34"/>
        <end position="60"/>
    </location>
</feature>